<accession>A0A7V7NPB1</accession>
<dbReference type="Pfam" id="PF14412">
    <property type="entry name" value="AHH"/>
    <property type="match status" value="1"/>
</dbReference>
<dbReference type="PANTHER" id="PTHR32305:SF15">
    <property type="entry name" value="PROTEIN RHSA-RELATED"/>
    <property type="match status" value="1"/>
</dbReference>
<keyword evidence="1" id="KW-0812">Transmembrane</keyword>
<evidence type="ECO:0000313" key="4">
    <source>
        <dbReference type="Proteomes" id="UP000423756"/>
    </source>
</evidence>
<sequence length="2456" mass="272626">LSLTNGAGEKTEYEYDDANHRVTVVSPGGIRTVTEKNAHGETVTITDGLGHQRGFEYNEHGQVIGTTFLAKGADQPEILSSKEYDTKTGLLRFIINAEGTCTEYRYDALGRQWKVIQDAYGEKLETTYAYNAQGQRISENREGRVTTLRFDSQGRKIWVEQGGVGTEYTYDLDGRIIEQVEGALAANGQIQQERVTEYERDVLGAVLEKRVRSGQNWSGRASNRTVSYRYNAAGQIIEKPSGYFGVARTLYDGLGRVKYEINALNYVTAYHYDGANRVVATIRYANALSGITNWQTSTVSKALSGTRRVTEHHYDESGRLAFDVDGLGYATGYEYDAANRVIRTTRYAKPGTVAASPNNRVSESIYDEKGQLRFSISETGAVTERGYDAMGRVTHTIRYDQSVSLQGRSDAEVAAFKAALSQEVQAGRVRSELNGFDAMGRLVFEVDGEGYSTLYTYNSHSEIRRKQVFVNNTHLKEFLKDLMASGDLNGWISNPDIVFFDYYQSPDELNAQTTSYRYDSRGNKIEELSAKVDVLEVDVSGFERQYDGVRIESAYQYDSFGNVVAITNAKSTNMQRIDTYTYDIVGNQIAAQGLNSNKVIYKGGYERVNINSEGGQREKIYDEAGQLRFDIDELGHITEHQYNGFGERVMSIRYDLQDTKFVRLKGFTSLSEIELFVKDPLVQANKRTIEYGYDKRGLQTSVRASGTASADIRLDTIAFNAFKEKTRSERSDGSKSYTVKESLYSKSGHLLAEKDAENYITIYRYNGYGEISTKIEAKNKYTGPWDLSDIDLWIESEKDEDIRKTTFVFDNKGNKKETIIKNTLIHSVENGVLKEYFKDIISKSYFDYSSRITKTFITDDLGATDSKSSISYQYDAFGRIVSSWSAEKKIVDFSTPPKGNNFKQKKQRLESRYFYDAQGNQVKVESADRETFTYYSSQGIRVGEKDAEGNVSYVSIDGMNRVIKETQHADSRIANNVISYAHDITTEYEYDATGRLVLTRKKLASGDIEESVVYNSYGEVINKKINDITTESYIYDALGNVVEKVENGKKKNFQYGLSGKVINESEYYYNTSDEYLAPSIIHREYDLLGNVIYEEKPGVNIYNNVYEDLKNGKKPSYSIEKPTVEQELDRWGNVVKKTVNGEVFNFEYNSRNQLIKQIGPKVTVIDEDGSISFRRPATLYYYDLMGNNIGTQDANGNWQRVVFDSAGTKLIDINNQGQGVFYLKNIHGDTLVRFQPGVLADRYVYDKKSQLISRSKISSGSKGNVVYESFTYDQVGRRTSETRHGRAGYQSFIKYDEIGQVLESHGKGIHRKYTYNVRGSKLSEAWLRDGVEMSKREYGYNIYTGNKEFDILSDGSKVKYIYDQAGLLISKNGAGIDITYRYYNNGSLRMRQSRDKIETYSYDLYGREVWRQLKGYGRLSTYGRTITRTEWDSLGRIKRLNNYENFFKGQFIPGAEIKYYYDAVGNRRKVTSTRGWDQNTRWYHYDSLNREVASYESLEQHSKEEVMSKGFSGCRVIEYDIAGRKINEVEWDRDDNKTERIISYDNDSSQVSGIREYTTYGDNEVMTRSFVRTSAITGHTLSSRDIRTEFTILYGTPVETKKTHNYITYSYQKDGLLEKQTNWRDGSPFRKETVTDFTYHYTGQIASQHIWIYSEDKNMLAYHDTIRSIYRRREPSQRSRITYSREELSYEAPRRRGNTWSTGESTFNYDSAGNLLSVGSTKPESRRSVLSDFDGQIKIQSGGSVLPKVNLTAAGNLLAVSSGETLDVDLLDDSASMASNEPSSYTVKSGDTLQQIAQAVFGDSRYWYLVADANGLSPNEKPPTGQVLVIPNVHTQTFNGAESFKPYNESEVLGDINPEPMPPPPPKKSCNPVAMIVMVVVAVVVTVYTAGAAAPAIAGATGAAAGTATGAAAGAAALAGGATVGMSAGVAMGAAAIGGAMGSIASQLVGKAMGVVDDFSWGQVALGGLAAGATAGFGAALQTGAFNLGSYGNNFASSAVSYATRYMGSKAVGMDVSFSWKSFAASAVGSLVSSRVNQYLNGENNIIGGTIAGFTGSATTSLMHGESLRSNAGQILTDSFGNALGNSIVAGIQKHQHHENQIDQLADRFGIDGDDPNARKTLETALGILGSKDSSTDLRRDTTRDLINLSGASDAQTQEIMGLYEQSIFSKENPSLPYLGEGSESLGDGSTRLEIVITGGSKRAAFGSGVIDDMLIGAGELSSYIAQNIAERPYLEYGLMAIDVATGPAAFVVREAVMATPVGDFITNAQDKALDVLESRFDAAGYNQVNSVHGAGGSFSVAGVALLGAAGLVKGLSNAGYPGRSISALRAQFRKDYDNWAANQNDPRLIIQQGEQRHHTVPLTDKLANSARQKLDSLGLNVNDPSINGVALPNNAKVNNPYGKVLHSDITYGQGRRDYVDYVNFKLDRASTPDQATRILNQIREDLLSGKKPWEN</sequence>
<dbReference type="Pfam" id="PF01476">
    <property type="entry name" value="LysM"/>
    <property type="match status" value="1"/>
</dbReference>
<dbReference type="Gene3D" id="3.10.350.10">
    <property type="entry name" value="LysM domain"/>
    <property type="match status" value="1"/>
</dbReference>
<feature type="transmembrane region" description="Helical" evidence="1">
    <location>
        <begin position="1873"/>
        <end position="1898"/>
    </location>
</feature>
<dbReference type="InterPro" id="IPR050708">
    <property type="entry name" value="T6SS_VgrG/RHS"/>
</dbReference>
<dbReference type="CDD" id="cd00118">
    <property type="entry name" value="LysM"/>
    <property type="match status" value="1"/>
</dbReference>
<dbReference type="PROSITE" id="PS51782">
    <property type="entry name" value="LYSM"/>
    <property type="match status" value="1"/>
</dbReference>
<dbReference type="SMART" id="SM00257">
    <property type="entry name" value="LysM"/>
    <property type="match status" value="1"/>
</dbReference>
<keyword evidence="1" id="KW-0472">Membrane</keyword>
<dbReference type="InterPro" id="IPR032871">
    <property type="entry name" value="AHH_dom_containing"/>
</dbReference>
<organism evidence="3 4">
    <name type="scientific">Vibrio chagasii</name>
    <dbReference type="NCBI Taxonomy" id="170679"/>
    <lineage>
        <taxon>Bacteria</taxon>
        <taxon>Pseudomonadati</taxon>
        <taxon>Pseudomonadota</taxon>
        <taxon>Gammaproteobacteria</taxon>
        <taxon>Vibrionales</taxon>
        <taxon>Vibrionaceae</taxon>
        <taxon>Vibrio</taxon>
    </lineage>
</organism>
<dbReference type="InterPro" id="IPR036779">
    <property type="entry name" value="LysM_dom_sf"/>
</dbReference>
<dbReference type="Gene3D" id="2.180.10.10">
    <property type="entry name" value="RHS repeat-associated core"/>
    <property type="match status" value="4"/>
</dbReference>
<dbReference type="PANTHER" id="PTHR32305">
    <property type="match status" value="1"/>
</dbReference>
<feature type="non-terminal residue" evidence="3">
    <location>
        <position position="1"/>
    </location>
</feature>
<dbReference type="EMBL" id="VZPX01000092">
    <property type="protein sequence ID" value="KAB0466261.1"/>
    <property type="molecule type" value="Genomic_DNA"/>
</dbReference>
<reference evidence="3 4" key="1">
    <citation type="submission" date="2019-09" db="EMBL/GenBank/DDBJ databases">
        <title>Draft genome sequences of 48 bacterial type strains from the CCUG.</title>
        <authorList>
            <person name="Tunovic T."/>
            <person name="Pineiro-Iglesias B."/>
            <person name="Unosson C."/>
            <person name="Inganas E."/>
            <person name="Ohlen M."/>
            <person name="Cardew S."/>
            <person name="Jensie-Markopoulos S."/>
            <person name="Salva-Serra F."/>
            <person name="Jaen-Luchoro D."/>
            <person name="Karlsson R."/>
            <person name="Svensson-Stadler L."/>
            <person name="Chun J."/>
            <person name="Moore E."/>
        </authorList>
    </citation>
    <scope>NUCLEOTIDE SEQUENCE [LARGE SCALE GENOMIC DNA]</scope>
    <source>
        <strain evidence="3 4">CCUG 48643</strain>
    </source>
</reference>
<name>A0A7V7NPB1_9VIBR</name>
<keyword evidence="1" id="KW-1133">Transmembrane helix</keyword>
<dbReference type="InterPro" id="IPR018392">
    <property type="entry name" value="LysM"/>
</dbReference>
<feature type="transmembrane region" description="Helical" evidence="1">
    <location>
        <begin position="1910"/>
        <end position="1937"/>
    </location>
</feature>
<dbReference type="Proteomes" id="UP000423756">
    <property type="component" value="Unassembled WGS sequence"/>
</dbReference>
<gene>
    <name evidence="3" type="ORF">F7Q91_24335</name>
</gene>
<evidence type="ECO:0000313" key="3">
    <source>
        <dbReference type="EMBL" id="KAB0466261.1"/>
    </source>
</evidence>
<evidence type="ECO:0000259" key="2">
    <source>
        <dbReference type="PROSITE" id="PS51782"/>
    </source>
</evidence>
<comment type="caution">
    <text evidence="3">The sequence shown here is derived from an EMBL/GenBank/DDBJ whole genome shotgun (WGS) entry which is preliminary data.</text>
</comment>
<feature type="domain" description="LysM" evidence="2">
    <location>
        <begin position="1783"/>
        <end position="1830"/>
    </location>
</feature>
<evidence type="ECO:0000256" key="1">
    <source>
        <dbReference type="SAM" id="Phobius"/>
    </source>
</evidence>
<proteinExistence type="predicted"/>
<protein>
    <submittedName>
        <fullName evidence="3">LysM peptidoglycan-binding domain-containing protein</fullName>
    </submittedName>
</protein>